<evidence type="ECO:0000313" key="4">
    <source>
        <dbReference type="Proteomes" id="UP001247805"/>
    </source>
</evidence>
<keyword evidence="4" id="KW-1185">Reference proteome</keyword>
<accession>A0ABU3SYF1</accession>
<organism evidence="3 4">
    <name type="scientific">Paraglaciecola aquimarina</name>
    <dbReference type="NCBI Taxonomy" id="1235557"/>
    <lineage>
        <taxon>Bacteria</taxon>
        <taxon>Pseudomonadati</taxon>
        <taxon>Pseudomonadota</taxon>
        <taxon>Gammaproteobacteria</taxon>
        <taxon>Alteromonadales</taxon>
        <taxon>Alteromonadaceae</taxon>
        <taxon>Paraglaciecola</taxon>
    </lineage>
</organism>
<proteinExistence type="predicted"/>
<evidence type="ECO:0000313" key="3">
    <source>
        <dbReference type="EMBL" id="MDU0355007.1"/>
    </source>
</evidence>
<dbReference type="PANTHER" id="PTHR47572">
    <property type="entry name" value="LIPOPROTEIN-RELATED"/>
    <property type="match status" value="1"/>
</dbReference>
<comment type="caution">
    <text evidence="3">The sequence shown here is derived from an EMBL/GenBank/DDBJ whole genome shotgun (WGS) entry which is preliminary data.</text>
</comment>
<reference evidence="3 4" key="1">
    <citation type="submission" date="2023-10" db="EMBL/GenBank/DDBJ databases">
        <title>Glaciecola aquimarina strain GGW-M5 nov., isolated from a coastal seawater.</title>
        <authorList>
            <person name="Bayburt H."/>
            <person name="Kim J.M."/>
            <person name="Choi B.J."/>
            <person name="Jeon C.O."/>
        </authorList>
    </citation>
    <scope>NUCLEOTIDE SEQUENCE [LARGE SCALE GENOMIC DNA]</scope>
    <source>
        <strain evidence="3 4">KCTC 32108</strain>
    </source>
</reference>
<dbReference type="PANTHER" id="PTHR47572:SF4">
    <property type="entry name" value="LACTONASE DRP35"/>
    <property type="match status" value="1"/>
</dbReference>
<evidence type="ECO:0000256" key="1">
    <source>
        <dbReference type="ARBA" id="ARBA00022801"/>
    </source>
</evidence>
<dbReference type="InterPro" id="IPR011042">
    <property type="entry name" value="6-blade_b-propeller_TolB-like"/>
</dbReference>
<feature type="domain" description="SMP-30/Gluconolactonase/LRE-like region" evidence="2">
    <location>
        <begin position="18"/>
        <end position="121"/>
    </location>
</feature>
<dbReference type="EMBL" id="JAWDIO010000002">
    <property type="protein sequence ID" value="MDU0355007.1"/>
    <property type="molecule type" value="Genomic_DNA"/>
</dbReference>
<dbReference type="InterPro" id="IPR013658">
    <property type="entry name" value="SGL"/>
</dbReference>
<dbReference type="RefSeq" id="WP_316026567.1">
    <property type="nucleotide sequence ID" value="NZ_JAWDIO010000002.1"/>
</dbReference>
<protein>
    <submittedName>
        <fullName evidence="3">SMP-30/gluconolactonase/LRE family protein</fullName>
    </submittedName>
</protein>
<gene>
    <name evidence="3" type="ORF">RS130_14825</name>
</gene>
<name>A0ABU3SYF1_9ALTE</name>
<evidence type="ECO:0000259" key="2">
    <source>
        <dbReference type="Pfam" id="PF08450"/>
    </source>
</evidence>
<keyword evidence="1" id="KW-0378">Hydrolase</keyword>
<dbReference type="Gene3D" id="2.120.10.30">
    <property type="entry name" value="TolB, C-terminal domain"/>
    <property type="match status" value="1"/>
</dbReference>
<sequence length="202" mass="22731">MWLTVSTTQVPRAKGYRSDIKDGYIALIENGQARIVADNIGYTNEVYVTEDGRTLYVNATFTRETLSFNITDDNQLTKRKIVATYGKGIFPDGLTMDTQGFLWVTSIVSNTVLRVNPNTGQYQTILEDNDTRHLDWVEEAYKIHAMGRPHLDNVKSQKLKNISSLAFYGNDMSQIALGCLLGTSIPTIKIQFSGVKPSHWNF</sequence>
<dbReference type="InterPro" id="IPR051262">
    <property type="entry name" value="SMP-30/CGR1_Lactonase"/>
</dbReference>
<dbReference type="SUPFAM" id="SSF63829">
    <property type="entry name" value="Calcium-dependent phosphotriesterase"/>
    <property type="match status" value="1"/>
</dbReference>
<dbReference type="Proteomes" id="UP001247805">
    <property type="component" value="Unassembled WGS sequence"/>
</dbReference>
<dbReference type="Pfam" id="PF08450">
    <property type="entry name" value="SGL"/>
    <property type="match status" value="1"/>
</dbReference>